<keyword evidence="1" id="KW-0812">Transmembrane</keyword>
<keyword evidence="1" id="KW-0472">Membrane</keyword>
<gene>
    <name evidence="2" type="ORF">E6H05_13625</name>
</gene>
<keyword evidence="1" id="KW-1133">Transmembrane helix</keyword>
<reference evidence="2 3" key="1">
    <citation type="journal article" date="2019" name="Nat. Microbiol.">
        <title>Mediterranean grassland soil C-N compound turnover is dependent on rainfall and depth, and is mediated by genomically divergent microorganisms.</title>
        <authorList>
            <person name="Diamond S."/>
            <person name="Andeer P.F."/>
            <person name="Li Z."/>
            <person name="Crits-Christoph A."/>
            <person name="Burstein D."/>
            <person name="Anantharaman K."/>
            <person name="Lane K.R."/>
            <person name="Thomas B.C."/>
            <person name="Pan C."/>
            <person name="Northen T.R."/>
            <person name="Banfield J.F."/>
        </authorList>
    </citation>
    <scope>NUCLEOTIDE SEQUENCE [LARGE SCALE GENOMIC DNA]</scope>
    <source>
        <strain evidence="2">NP_8</strain>
    </source>
</reference>
<sequence length="383" mass="41786">MRPDARPFNPAGPRCDSVNFIRIWAAPEFLEPGRANVYAGGSFRAGGRQQEPGGLVTNSSAAPQSAGSAVSLRFTGETGEYFRIWIVNICLSVVTLGIYSAWAKVRRKRYFYGNTLLNDAAFEYLADPKAILKGRIVVVAAFAVYSLAGHINPLAGPLLGLVLLGFLPWLIVRALRFNAVNSAHRNVRFGFRAGYGETARLLILPVILVPLTLGLLYPYYAYRKKRFFLEHSSFGATPFAFTASAGEYYLVYLKSALMFVLFLVGSAATVGLGALPLYIWFAAYRDGAIARLTWESTRLGGLRFGCAWRTGGLFKLYFLNSLGVIFSAGLLAPWAAVRAARYQLERISLGPREGIGAFLAAAQEERSAIGDEAGDLLGFDFGL</sequence>
<organism evidence="2 3">
    <name type="scientific">Candidatus Segetimicrobium genomatis</name>
    <dbReference type="NCBI Taxonomy" id="2569760"/>
    <lineage>
        <taxon>Bacteria</taxon>
        <taxon>Bacillati</taxon>
        <taxon>Candidatus Sysuimicrobiota</taxon>
        <taxon>Candidatus Sysuimicrobiia</taxon>
        <taxon>Candidatus Sysuimicrobiales</taxon>
        <taxon>Candidatus Segetimicrobiaceae</taxon>
        <taxon>Candidatus Segetimicrobium</taxon>
    </lineage>
</organism>
<feature type="transmembrane region" description="Helical" evidence="1">
    <location>
        <begin position="317"/>
        <end position="337"/>
    </location>
</feature>
<dbReference type="Proteomes" id="UP000318834">
    <property type="component" value="Unassembled WGS sequence"/>
</dbReference>
<dbReference type="EMBL" id="VBAP01000144">
    <property type="protein sequence ID" value="TMI70385.1"/>
    <property type="molecule type" value="Genomic_DNA"/>
</dbReference>
<evidence type="ECO:0000313" key="2">
    <source>
        <dbReference type="EMBL" id="TMI70385.1"/>
    </source>
</evidence>
<feature type="transmembrane region" description="Helical" evidence="1">
    <location>
        <begin position="232"/>
        <end position="250"/>
    </location>
</feature>
<name>A0A537IGM2_9BACT</name>
<feature type="transmembrane region" description="Helical" evidence="1">
    <location>
        <begin position="257"/>
        <end position="281"/>
    </location>
</feature>
<evidence type="ECO:0000313" key="3">
    <source>
        <dbReference type="Proteomes" id="UP000318834"/>
    </source>
</evidence>
<protein>
    <submittedName>
        <fullName evidence="2">DUF898 domain-containing protein</fullName>
    </submittedName>
</protein>
<feature type="transmembrane region" description="Helical" evidence="1">
    <location>
        <begin position="154"/>
        <end position="175"/>
    </location>
</feature>
<feature type="transmembrane region" description="Helical" evidence="1">
    <location>
        <begin position="82"/>
        <end position="102"/>
    </location>
</feature>
<dbReference type="Pfam" id="PF05987">
    <property type="entry name" value="DUF898"/>
    <property type="match status" value="2"/>
</dbReference>
<evidence type="ECO:0000256" key="1">
    <source>
        <dbReference type="SAM" id="Phobius"/>
    </source>
</evidence>
<dbReference type="AlphaFoldDB" id="A0A537IGM2"/>
<dbReference type="InterPro" id="IPR010295">
    <property type="entry name" value="DUF898"/>
</dbReference>
<proteinExistence type="predicted"/>
<accession>A0A537IGM2</accession>
<feature type="transmembrane region" description="Helical" evidence="1">
    <location>
        <begin position="130"/>
        <end position="148"/>
    </location>
</feature>
<feature type="transmembrane region" description="Helical" evidence="1">
    <location>
        <begin position="201"/>
        <end position="220"/>
    </location>
</feature>
<comment type="caution">
    <text evidence="2">The sequence shown here is derived from an EMBL/GenBank/DDBJ whole genome shotgun (WGS) entry which is preliminary data.</text>
</comment>